<dbReference type="Gene3D" id="3.90.226.10">
    <property type="entry name" value="2-enoyl-CoA Hydratase, Chain A, domain 1"/>
    <property type="match status" value="1"/>
</dbReference>
<evidence type="ECO:0000256" key="3">
    <source>
        <dbReference type="ARBA" id="ARBA00022801"/>
    </source>
</evidence>
<protein>
    <recommendedName>
        <fullName evidence="2">3-hydroxyisobutyryl-CoA hydrolase</fullName>
        <ecNumber evidence="2">3.1.2.4</ecNumber>
    </recommendedName>
</protein>
<dbReference type="Proteomes" id="UP001473302">
    <property type="component" value="Unassembled WGS sequence"/>
</dbReference>
<keyword evidence="3" id="KW-0378">Hydrolase</keyword>
<dbReference type="EMBL" id="BAABUK010000023">
    <property type="protein sequence ID" value="GAA5814951.1"/>
    <property type="molecule type" value="Genomic_DNA"/>
</dbReference>
<dbReference type="PANTHER" id="PTHR43176">
    <property type="entry name" value="3-HYDROXYISOBUTYRYL-COA HYDROLASE-RELATED"/>
    <property type="match status" value="1"/>
</dbReference>
<comment type="catalytic activity">
    <reaction evidence="1">
        <text>3-hydroxy-2-methylpropanoyl-CoA + H2O = 3-hydroxy-2-methylpropanoate + CoA + H(+)</text>
        <dbReference type="Rhea" id="RHEA:20888"/>
        <dbReference type="ChEBI" id="CHEBI:11805"/>
        <dbReference type="ChEBI" id="CHEBI:15377"/>
        <dbReference type="ChEBI" id="CHEBI:15378"/>
        <dbReference type="ChEBI" id="CHEBI:57287"/>
        <dbReference type="ChEBI" id="CHEBI:57340"/>
        <dbReference type="EC" id="3.1.2.4"/>
    </reaction>
</comment>
<reference evidence="5 6" key="1">
    <citation type="submission" date="2024-04" db="EMBL/GenBank/DDBJ databases">
        <title>genome sequences of Mucor flavus KT1a and Helicostylum pulchrum KT1b strains isolated from the surface of a dry-aged beef.</title>
        <authorList>
            <person name="Toyotome T."/>
            <person name="Hosono M."/>
            <person name="Torimaru M."/>
            <person name="Fukuda K."/>
            <person name="Mikami N."/>
        </authorList>
    </citation>
    <scope>NUCLEOTIDE SEQUENCE [LARGE SCALE GENOMIC DNA]</scope>
    <source>
        <strain evidence="5 6">KT1a</strain>
    </source>
</reference>
<keyword evidence="6" id="KW-1185">Reference proteome</keyword>
<dbReference type="SUPFAM" id="SSF52096">
    <property type="entry name" value="ClpP/crotonase"/>
    <property type="match status" value="1"/>
</dbReference>
<dbReference type="InterPro" id="IPR032259">
    <property type="entry name" value="HIBYL-CoA-H"/>
</dbReference>
<evidence type="ECO:0000313" key="6">
    <source>
        <dbReference type="Proteomes" id="UP001473302"/>
    </source>
</evidence>
<organism evidence="5 6">
    <name type="scientific">Mucor flavus</name>
    <dbReference type="NCBI Taxonomy" id="439312"/>
    <lineage>
        <taxon>Eukaryota</taxon>
        <taxon>Fungi</taxon>
        <taxon>Fungi incertae sedis</taxon>
        <taxon>Mucoromycota</taxon>
        <taxon>Mucoromycotina</taxon>
        <taxon>Mucoromycetes</taxon>
        <taxon>Mucorales</taxon>
        <taxon>Mucorineae</taxon>
        <taxon>Mucoraceae</taxon>
        <taxon>Mucor</taxon>
    </lineage>
</organism>
<dbReference type="Pfam" id="PF16113">
    <property type="entry name" value="ECH_2"/>
    <property type="match status" value="1"/>
</dbReference>
<sequence>MYSGVARQLISVQKRSLTALARMRSPIEERPILTINDKNTRTLLFNRPHQLNALNNSTIEYLSLYLKEWENSEDINMIFLKGQGRAFSSGGDIKEMLKDPARRNELENYVDNFYSALHFTAEMKTPMISFMDGITVSSLLVGGGYSFTTENTKVAMPENRFGHFCDTGSSFYLPRLKGNWGKYIALTAAVIKAEDVLLLGLATHFVPSDKLDFVHESLVNLYRPNCDTIDKTIKKFAIKLDDISANDILLHENMNTIKRCFQFDTVPEIFEALEKEGTKFAQKTMDQMHLSSPISLALSLEHQRRGSMLSLSQSLQSERHSWRITPYQPDFYEGVTSTLIEKRRPRWSRASYLDVDFKKDIIERYFGIKDKIDL</sequence>
<name>A0ABP9Z7A0_9FUNG</name>
<evidence type="ECO:0000313" key="5">
    <source>
        <dbReference type="EMBL" id="GAA5814951.1"/>
    </source>
</evidence>
<dbReference type="InterPro" id="IPR045004">
    <property type="entry name" value="ECH_dom"/>
</dbReference>
<accession>A0ABP9Z7A0</accession>
<dbReference type="CDD" id="cd06558">
    <property type="entry name" value="crotonase-like"/>
    <property type="match status" value="1"/>
</dbReference>
<dbReference type="PANTHER" id="PTHR43176:SF3">
    <property type="entry name" value="3-HYDROXYISOBUTYRYL-COA HYDROLASE, MITOCHONDRIAL"/>
    <property type="match status" value="1"/>
</dbReference>
<feature type="domain" description="Enoyl-CoA hydratase/isomerase" evidence="4">
    <location>
        <begin position="41"/>
        <end position="366"/>
    </location>
</feature>
<evidence type="ECO:0000256" key="2">
    <source>
        <dbReference type="ARBA" id="ARBA00011915"/>
    </source>
</evidence>
<evidence type="ECO:0000259" key="4">
    <source>
        <dbReference type="Pfam" id="PF16113"/>
    </source>
</evidence>
<dbReference type="EC" id="3.1.2.4" evidence="2"/>
<evidence type="ECO:0000256" key="1">
    <source>
        <dbReference type="ARBA" id="ARBA00001709"/>
    </source>
</evidence>
<proteinExistence type="predicted"/>
<gene>
    <name evidence="5" type="ORF">MFLAVUS_008454</name>
</gene>
<comment type="caution">
    <text evidence="5">The sequence shown here is derived from an EMBL/GenBank/DDBJ whole genome shotgun (WGS) entry which is preliminary data.</text>
</comment>
<dbReference type="InterPro" id="IPR029045">
    <property type="entry name" value="ClpP/crotonase-like_dom_sf"/>
</dbReference>